<evidence type="ECO:0000313" key="1">
    <source>
        <dbReference type="EMBL" id="RDK07960.1"/>
    </source>
</evidence>
<comment type="caution">
    <text evidence="1">The sequence shown here is derived from an EMBL/GenBank/DDBJ whole genome shotgun (WGS) entry which is preliminary data.</text>
</comment>
<dbReference type="GO" id="GO:0018662">
    <property type="term" value="F:phenol 2-monooxygenase activity"/>
    <property type="evidence" value="ECO:0007669"/>
    <property type="project" value="InterPro"/>
</dbReference>
<dbReference type="Proteomes" id="UP000255165">
    <property type="component" value="Unassembled WGS sequence"/>
</dbReference>
<organism evidence="1 2">
    <name type="scientific">Cupriavidus lacunae</name>
    <dbReference type="NCBI Taxonomy" id="2666307"/>
    <lineage>
        <taxon>Bacteria</taxon>
        <taxon>Pseudomonadati</taxon>
        <taxon>Pseudomonadota</taxon>
        <taxon>Betaproteobacteria</taxon>
        <taxon>Burkholderiales</taxon>
        <taxon>Burkholderiaceae</taxon>
        <taxon>Cupriavidus</taxon>
    </lineage>
</organism>
<dbReference type="Gene3D" id="3.10.20.560">
    <property type="entry name" value="Phenol hydroxylase"/>
    <property type="match status" value="1"/>
</dbReference>
<sequence length="120" mass="12893">MPVIALKPGYAGETRDRIENFHGNQLVYFGWDQHLLFCSPFTLPLPPDMPFGVMVSDVIAPLLAAHPEGAAIDWTQVQWLRGGEPFAPDADASLAANGLGHKSLLRLRTPGLTGIAGSCN</sequence>
<dbReference type="InterPro" id="IPR043010">
    <property type="entry name" value="Phenol_hydroxylase_sf"/>
</dbReference>
<keyword evidence="2" id="KW-1185">Reference proteome</keyword>
<protein>
    <submittedName>
        <fullName evidence="1">Phenol hydroxylase</fullName>
    </submittedName>
</protein>
<dbReference type="RefSeq" id="WP_115213678.1">
    <property type="nucleotide sequence ID" value="NZ_QKWJ01000032.1"/>
</dbReference>
<reference evidence="2" key="1">
    <citation type="submission" date="2018-06" db="EMBL/GenBank/DDBJ databases">
        <authorList>
            <person name="Feng T."/>
            <person name="Jeon C.O."/>
        </authorList>
    </citation>
    <scope>NUCLEOTIDE SEQUENCE [LARGE SCALE GENOMIC DNA]</scope>
    <source>
        <strain evidence="2">S23</strain>
    </source>
</reference>
<name>A0A370NQS9_9BURK</name>
<dbReference type="InterPro" id="IPR006756">
    <property type="entry name" value="Phenol_hydroxylase"/>
</dbReference>
<proteinExistence type="predicted"/>
<dbReference type="AlphaFoldDB" id="A0A370NQS9"/>
<evidence type="ECO:0000313" key="2">
    <source>
        <dbReference type="Proteomes" id="UP000255165"/>
    </source>
</evidence>
<gene>
    <name evidence="1" type="ORF">DN412_22895</name>
</gene>
<dbReference type="EMBL" id="QKWJ01000032">
    <property type="protein sequence ID" value="RDK07960.1"/>
    <property type="molecule type" value="Genomic_DNA"/>
</dbReference>
<dbReference type="Pfam" id="PF04663">
    <property type="entry name" value="Phenol_monoox"/>
    <property type="match status" value="1"/>
</dbReference>
<accession>A0A370NQS9</accession>